<dbReference type="AlphaFoldDB" id="A0AAD6EAP8"/>
<dbReference type="RefSeq" id="XP_056754796.1">
    <property type="nucleotide sequence ID" value="XM_056895048.1"/>
</dbReference>
<reference evidence="1" key="1">
    <citation type="journal article" date="2023" name="IMA Fungus">
        <title>Comparative genomic study of the Penicillium genus elucidates a diverse pangenome and 15 lateral gene transfer events.</title>
        <authorList>
            <person name="Petersen C."/>
            <person name="Sorensen T."/>
            <person name="Nielsen M.R."/>
            <person name="Sondergaard T.E."/>
            <person name="Sorensen J.L."/>
            <person name="Fitzpatrick D.A."/>
            <person name="Frisvad J.C."/>
            <person name="Nielsen K.L."/>
        </authorList>
    </citation>
    <scope>NUCLEOTIDE SEQUENCE</scope>
    <source>
        <strain evidence="1">IBT 12815</strain>
    </source>
</reference>
<protein>
    <submittedName>
        <fullName evidence="1">Uncharacterized protein</fullName>
    </submittedName>
</protein>
<dbReference type="EMBL" id="JAQJAE010000002">
    <property type="protein sequence ID" value="KAJ5607371.1"/>
    <property type="molecule type" value="Genomic_DNA"/>
</dbReference>
<comment type="caution">
    <text evidence="1">The sequence shown here is derived from an EMBL/GenBank/DDBJ whole genome shotgun (WGS) entry which is preliminary data.</text>
</comment>
<evidence type="ECO:0000313" key="2">
    <source>
        <dbReference type="Proteomes" id="UP001213799"/>
    </source>
</evidence>
<evidence type="ECO:0000313" key="1">
    <source>
        <dbReference type="EMBL" id="KAJ5607371.1"/>
    </source>
</evidence>
<reference evidence="1" key="2">
    <citation type="submission" date="2023-01" db="EMBL/GenBank/DDBJ databases">
        <authorList>
            <person name="Petersen C."/>
        </authorList>
    </citation>
    <scope>NUCLEOTIDE SEQUENCE</scope>
    <source>
        <strain evidence="1">IBT 12815</strain>
    </source>
</reference>
<dbReference type="Proteomes" id="UP001213799">
    <property type="component" value="Unassembled WGS sequence"/>
</dbReference>
<sequence>MYGSLHVPRIPAKALAIFDADSNSGPSDCKKAELNGYGNNILGQEHTRWNFETPLKHQGTEPGNSSDLYGGKLGAFTPVEQQQQDIYTRSHEVSCLPLELAHVQSVLTDMNQCPLAPGAGEQANYYTGLF</sequence>
<keyword evidence="2" id="KW-1185">Reference proteome</keyword>
<organism evidence="1 2">
    <name type="scientific">Penicillium hordei</name>
    <dbReference type="NCBI Taxonomy" id="40994"/>
    <lineage>
        <taxon>Eukaryota</taxon>
        <taxon>Fungi</taxon>
        <taxon>Dikarya</taxon>
        <taxon>Ascomycota</taxon>
        <taxon>Pezizomycotina</taxon>
        <taxon>Eurotiomycetes</taxon>
        <taxon>Eurotiomycetidae</taxon>
        <taxon>Eurotiales</taxon>
        <taxon>Aspergillaceae</taxon>
        <taxon>Penicillium</taxon>
    </lineage>
</organism>
<accession>A0AAD6EAP8</accession>
<dbReference type="GeneID" id="81585290"/>
<gene>
    <name evidence="1" type="ORF">N7537_003990</name>
</gene>
<name>A0AAD6EAP8_9EURO</name>
<proteinExistence type="predicted"/>